<dbReference type="InterPro" id="IPR003439">
    <property type="entry name" value="ABC_transporter-like_ATP-bd"/>
</dbReference>
<dbReference type="CDD" id="cd03259">
    <property type="entry name" value="ABC_Carb_Solutes_like"/>
    <property type="match status" value="1"/>
</dbReference>
<protein>
    <recommendedName>
        <fullName evidence="12">Carnitine transport ATP-binding protein OpuCA</fullName>
        <ecNumber evidence="11">7.6.2.9</ecNumber>
    </recommendedName>
</protein>
<keyword evidence="5 14" id="KW-0067">ATP-binding</keyword>
<dbReference type="PANTHER" id="PTHR42781">
    <property type="entry name" value="SPERMIDINE/PUTRESCINE IMPORT ATP-BINDING PROTEIN POTA"/>
    <property type="match status" value="1"/>
</dbReference>
<dbReference type="AlphaFoldDB" id="A0A7S8HGM8"/>
<dbReference type="EC" id="7.6.2.9" evidence="11"/>
<keyword evidence="8" id="KW-0472">Membrane</keyword>
<dbReference type="InterPro" id="IPR027417">
    <property type="entry name" value="P-loop_NTPase"/>
</dbReference>
<dbReference type="GO" id="GO:0005524">
    <property type="term" value="F:ATP binding"/>
    <property type="evidence" value="ECO:0007669"/>
    <property type="project" value="UniProtKB-KW"/>
</dbReference>
<evidence type="ECO:0000256" key="2">
    <source>
        <dbReference type="ARBA" id="ARBA00022475"/>
    </source>
</evidence>
<dbReference type="GO" id="GO:0016020">
    <property type="term" value="C:membrane"/>
    <property type="evidence" value="ECO:0007669"/>
    <property type="project" value="InterPro"/>
</dbReference>
<evidence type="ECO:0000256" key="11">
    <source>
        <dbReference type="ARBA" id="ARBA00066388"/>
    </source>
</evidence>
<dbReference type="InterPro" id="IPR017871">
    <property type="entry name" value="ABC_transporter-like_CS"/>
</dbReference>
<accession>A0A7S8HGM8</accession>
<evidence type="ECO:0000256" key="7">
    <source>
        <dbReference type="ARBA" id="ARBA00023065"/>
    </source>
</evidence>
<evidence type="ECO:0000313" key="15">
    <source>
        <dbReference type="Proteomes" id="UP000593626"/>
    </source>
</evidence>
<dbReference type="GO" id="GO:0015408">
    <property type="term" value="F:ABC-type ferric iron transporter activity"/>
    <property type="evidence" value="ECO:0007669"/>
    <property type="project" value="InterPro"/>
</dbReference>
<dbReference type="GO" id="GO:0015418">
    <property type="term" value="F:ABC-type quaternary ammonium compound transporting activity"/>
    <property type="evidence" value="ECO:0007669"/>
    <property type="project" value="UniProtKB-EC"/>
</dbReference>
<dbReference type="Proteomes" id="UP000593626">
    <property type="component" value="Chromosome"/>
</dbReference>
<keyword evidence="3" id="KW-0410">Iron transport</keyword>
<dbReference type="PROSITE" id="PS50893">
    <property type="entry name" value="ABC_TRANSPORTER_2"/>
    <property type="match status" value="1"/>
</dbReference>
<dbReference type="InterPro" id="IPR003593">
    <property type="entry name" value="AAA+_ATPase"/>
</dbReference>
<dbReference type="Pfam" id="PF00005">
    <property type="entry name" value="ABC_tran"/>
    <property type="match status" value="1"/>
</dbReference>
<comment type="subunit">
    <text evidence="10">The complex is composed of two ATP-binding proteins (OpuCA), two transmembrane proteins (OpuCB and OpuCD) and a solute-binding protein (OpuCC).</text>
</comment>
<dbReference type="EMBL" id="CP049742">
    <property type="protein sequence ID" value="QPC48169.1"/>
    <property type="molecule type" value="Genomic_DNA"/>
</dbReference>
<evidence type="ECO:0000256" key="6">
    <source>
        <dbReference type="ARBA" id="ARBA00023004"/>
    </source>
</evidence>
<dbReference type="PANTHER" id="PTHR42781:SF9">
    <property type="entry name" value="AMINO ACID ABC TRANSPORTER, ATP-BINDING PROTEIN-RELATED"/>
    <property type="match status" value="1"/>
</dbReference>
<comment type="catalytic activity">
    <reaction evidence="9">
        <text>a quaternary ammonium(out) + ATP + H2O = a quaternary ammonium(in) + ADP + phosphate + H(+)</text>
        <dbReference type="Rhea" id="RHEA:11036"/>
        <dbReference type="ChEBI" id="CHEBI:15377"/>
        <dbReference type="ChEBI" id="CHEBI:15378"/>
        <dbReference type="ChEBI" id="CHEBI:30616"/>
        <dbReference type="ChEBI" id="CHEBI:35267"/>
        <dbReference type="ChEBI" id="CHEBI:43474"/>
        <dbReference type="ChEBI" id="CHEBI:456216"/>
        <dbReference type="EC" id="7.6.2.9"/>
    </reaction>
</comment>
<keyword evidence="6" id="KW-0408">Iron</keyword>
<keyword evidence="4" id="KW-0547">Nucleotide-binding</keyword>
<gene>
    <name evidence="14" type="ORF">G8O30_15135</name>
</gene>
<evidence type="ECO:0000256" key="10">
    <source>
        <dbReference type="ARBA" id="ARBA00063934"/>
    </source>
</evidence>
<proteinExistence type="predicted"/>
<dbReference type="PROSITE" id="PS00211">
    <property type="entry name" value="ABC_TRANSPORTER_1"/>
    <property type="match status" value="1"/>
</dbReference>
<dbReference type="GO" id="GO:0016887">
    <property type="term" value="F:ATP hydrolysis activity"/>
    <property type="evidence" value="ECO:0007669"/>
    <property type="project" value="InterPro"/>
</dbReference>
<evidence type="ECO:0000256" key="12">
    <source>
        <dbReference type="ARBA" id="ARBA00070305"/>
    </source>
</evidence>
<sequence length="317" mass="34962">MSYVEVSNITKTVKDKNLLENVSFTIEKGEIISLLGSSGAGKTTLLRVLAGLESVTSGNILINGQDVTTIPAQERGVGMVFQQPLLFPQLTVGENIAFAMQASKKKTRSVKEWLEAVGLQSYETVYPNTLSGGQQQRVAFVRSLAASPSLLLLDEPFSALDPSTREDLRLWLRTFLKEQQTTAIFVTHDMEEGTIIGDKIAWVEEGQVVQVGTSEELKEKPKHEQILKSLGEGIPLPTGGFIRQKHLMWDTTPPTNTHFAGNVIRTIAKEEGIYAYIQVAELDANVLVKGIRLEEGQKGYLTFPKEAVEFLEKDDNG</sequence>
<keyword evidence="2" id="KW-1003">Cell membrane</keyword>
<dbReference type="InterPro" id="IPR050093">
    <property type="entry name" value="ABC_SmlMolc_Importer"/>
</dbReference>
<dbReference type="FunFam" id="3.40.50.300:FF:000425">
    <property type="entry name" value="Probable ABC transporter, ATP-binding subunit"/>
    <property type="match status" value="1"/>
</dbReference>
<evidence type="ECO:0000259" key="13">
    <source>
        <dbReference type="PROSITE" id="PS50893"/>
    </source>
</evidence>
<organism evidence="14 15">
    <name type="scientific">Mangrovibacillus cuniculi</name>
    <dbReference type="NCBI Taxonomy" id="2593652"/>
    <lineage>
        <taxon>Bacteria</taxon>
        <taxon>Bacillati</taxon>
        <taxon>Bacillota</taxon>
        <taxon>Bacilli</taxon>
        <taxon>Bacillales</taxon>
        <taxon>Bacillaceae</taxon>
        <taxon>Mangrovibacillus</taxon>
    </lineage>
</organism>
<evidence type="ECO:0000256" key="1">
    <source>
        <dbReference type="ARBA" id="ARBA00022448"/>
    </source>
</evidence>
<dbReference type="RefSeq" id="WP_239672852.1">
    <property type="nucleotide sequence ID" value="NZ_CP049742.1"/>
</dbReference>
<evidence type="ECO:0000256" key="9">
    <source>
        <dbReference type="ARBA" id="ARBA00052482"/>
    </source>
</evidence>
<evidence type="ECO:0000256" key="4">
    <source>
        <dbReference type="ARBA" id="ARBA00022741"/>
    </source>
</evidence>
<keyword evidence="7" id="KW-0406">Ion transport</keyword>
<dbReference type="KEGG" id="mcui:G8O30_15135"/>
<dbReference type="SUPFAM" id="SSF52540">
    <property type="entry name" value="P-loop containing nucleoside triphosphate hydrolases"/>
    <property type="match status" value="1"/>
</dbReference>
<evidence type="ECO:0000256" key="5">
    <source>
        <dbReference type="ARBA" id="ARBA00022840"/>
    </source>
</evidence>
<dbReference type="Gene3D" id="3.40.50.300">
    <property type="entry name" value="P-loop containing nucleotide triphosphate hydrolases"/>
    <property type="match status" value="1"/>
</dbReference>
<evidence type="ECO:0000313" key="14">
    <source>
        <dbReference type="EMBL" id="QPC48169.1"/>
    </source>
</evidence>
<feature type="domain" description="ABC transporter" evidence="13">
    <location>
        <begin position="4"/>
        <end position="230"/>
    </location>
</feature>
<keyword evidence="1" id="KW-0813">Transport</keyword>
<dbReference type="InterPro" id="IPR015853">
    <property type="entry name" value="ABC_transpr_FbpC"/>
</dbReference>
<name>A0A7S8HGM8_9BACI</name>
<dbReference type="SMART" id="SM00382">
    <property type="entry name" value="AAA"/>
    <property type="match status" value="1"/>
</dbReference>
<keyword evidence="15" id="KW-1185">Reference proteome</keyword>
<evidence type="ECO:0000256" key="3">
    <source>
        <dbReference type="ARBA" id="ARBA00022496"/>
    </source>
</evidence>
<reference evidence="14 15" key="1">
    <citation type="submission" date="2019-07" db="EMBL/GenBank/DDBJ databases">
        <title>Genome sequence of 2 isolates from Red Sea Mangroves.</title>
        <authorList>
            <person name="Sefrji F."/>
            <person name="Michoud G."/>
            <person name="Merlino G."/>
            <person name="Daffonchio D."/>
        </authorList>
    </citation>
    <scope>NUCLEOTIDE SEQUENCE [LARGE SCALE GENOMIC DNA]</scope>
    <source>
        <strain evidence="14 15">R1DC41</strain>
    </source>
</reference>
<evidence type="ECO:0000256" key="8">
    <source>
        <dbReference type="ARBA" id="ARBA00023136"/>
    </source>
</evidence>